<dbReference type="PATRIC" id="fig|997761.3.peg.3216"/>
<accession>I0BIR5</accession>
<organism evidence="1 2">
    <name type="scientific">Paenibacillus mucilaginosus K02</name>
    <dbReference type="NCBI Taxonomy" id="997761"/>
    <lineage>
        <taxon>Bacteria</taxon>
        <taxon>Bacillati</taxon>
        <taxon>Bacillota</taxon>
        <taxon>Bacilli</taxon>
        <taxon>Bacillales</taxon>
        <taxon>Paenibacillaceae</taxon>
        <taxon>Paenibacillus</taxon>
    </lineage>
</organism>
<gene>
    <name evidence="1" type="ORF">B2K_16300</name>
</gene>
<evidence type="ECO:0000313" key="1">
    <source>
        <dbReference type="EMBL" id="AFH62262.1"/>
    </source>
</evidence>
<dbReference type="Pfam" id="PF05521">
    <property type="entry name" value="Phage_HCP"/>
    <property type="match status" value="1"/>
</dbReference>
<protein>
    <submittedName>
        <fullName evidence="1">Head-tail adaptor protein</fullName>
    </submittedName>
</protein>
<dbReference type="HOGENOM" id="CLU_147810_1_3_9"/>
<dbReference type="NCBIfam" id="TIGR01563">
    <property type="entry name" value="gp16_SPP1"/>
    <property type="match status" value="1"/>
</dbReference>
<dbReference type="InterPro" id="IPR008767">
    <property type="entry name" value="Phage_SPP1_head-tail_adaptor"/>
</dbReference>
<name>I0BIR5_9BACL</name>
<sequence>MNPAKYNRRIRILQPVRGEDNEGIPVITWIPTISLWAAVKPLRGREYFQAAAINQENTLRVEIRYRTGLTSEMRVQYAGKLYNINAILDPDEAHRELHLMCLEVQEHGGDEAGGNG</sequence>
<dbReference type="InterPro" id="IPR038666">
    <property type="entry name" value="SSP1_head-tail_sf"/>
</dbReference>
<proteinExistence type="predicted"/>
<dbReference type="AlphaFoldDB" id="I0BIR5"/>
<dbReference type="Gene3D" id="2.40.10.270">
    <property type="entry name" value="Bacteriophage SPP1 head-tail adaptor protein"/>
    <property type="match status" value="1"/>
</dbReference>
<dbReference type="RefSeq" id="WP_014650879.1">
    <property type="nucleotide sequence ID" value="NC_017672.3"/>
</dbReference>
<dbReference type="KEGG" id="pmw:B2K_16300"/>
<dbReference type="EMBL" id="CP003422">
    <property type="protein sequence ID" value="AFH62262.1"/>
    <property type="molecule type" value="Genomic_DNA"/>
</dbReference>
<reference evidence="1 2" key="1">
    <citation type="submission" date="2013-06" db="EMBL/GenBank/DDBJ databases">
        <title>Complete genome sequence of Paenibacillus mucilaginosus K02.</title>
        <authorList>
            <person name="Xiao B."/>
            <person name="Sun L."/>
            <person name="Xiao L."/>
            <person name="Lian B."/>
        </authorList>
    </citation>
    <scope>NUCLEOTIDE SEQUENCE [LARGE SCALE GENOMIC DNA]</scope>
    <source>
        <strain evidence="1 2">K02</strain>
    </source>
</reference>
<dbReference type="OrthoDB" id="9808209at2"/>
<dbReference type="Proteomes" id="UP000007392">
    <property type="component" value="Chromosome"/>
</dbReference>
<evidence type="ECO:0000313" key="2">
    <source>
        <dbReference type="Proteomes" id="UP000007392"/>
    </source>
</evidence>